<evidence type="ECO:0000256" key="1">
    <source>
        <dbReference type="SAM" id="MobiDB-lite"/>
    </source>
</evidence>
<accession>A0ABU7FPV1</accession>
<comment type="caution">
    <text evidence="2">The sequence shown here is derived from an EMBL/GenBank/DDBJ whole genome shotgun (WGS) entry which is preliminary data.</text>
</comment>
<evidence type="ECO:0000313" key="2">
    <source>
        <dbReference type="EMBL" id="MED7826145.1"/>
    </source>
</evidence>
<dbReference type="Proteomes" id="UP001333996">
    <property type="component" value="Unassembled WGS sequence"/>
</dbReference>
<protein>
    <submittedName>
        <fullName evidence="2">Uncharacterized protein</fullName>
    </submittedName>
</protein>
<keyword evidence="3" id="KW-1185">Reference proteome</keyword>
<name>A0ABU7FPV1_9ACTN</name>
<organism evidence="2 3">
    <name type="scientific">Streptomyces chiangmaiensis</name>
    <dbReference type="NCBI Taxonomy" id="766497"/>
    <lineage>
        <taxon>Bacteria</taxon>
        <taxon>Bacillati</taxon>
        <taxon>Actinomycetota</taxon>
        <taxon>Actinomycetes</taxon>
        <taxon>Kitasatosporales</taxon>
        <taxon>Streptomycetaceae</taxon>
        <taxon>Streptomyces</taxon>
    </lineage>
</organism>
<feature type="region of interest" description="Disordered" evidence="1">
    <location>
        <begin position="1"/>
        <end position="25"/>
    </location>
</feature>
<reference evidence="2" key="1">
    <citation type="submission" date="2024-01" db="EMBL/GenBank/DDBJ databases">
        <title>First draft genome sequence data of TA4-1, the type strain of Gram-positive actinobacterium Streptomyces chiangmaiensis.</title>
        <authorList>
            <person name="Yasawong M."/>
            <person name="Nantapong N."/>
        </authorList>
    </citation>
    <scope>NUCLEOTIDE SEQUENCE</scope>
    <source>
        <strain evidence="2">TA4-1</strain>
    </source>
</reference>
<sequence>MITRPLPYSPYQPRTRESASTSTEPGLIPFVTQREGEVAAPDNLILQRSAAGQYRLCYQDEGPGDRDLRGVLWARCSFNPVDENRQPTGKPQWKLMHPYRQMVTMQAMRCQVCAEPARTPIGYFFLAGPHDIDTDRPPVLTSQPPVCAKHVRAAIRLCPHLRRDTTVFLTLSAPLYGVTGVLYGYGENGMYVVARPDSPLPYGHPNLSTLLASQLVRRLSSFRVVGLDELGDTVRQAT</sequence>
<gene>
    <name evidence="2" type="ORF">VXC91_30320</name>
</gene>
<dbReference type="RefSeq" id="WP_329510543.1">
    <property type="nucleotide sequence ID" value="NZ_BAAAYZ010000098.1"/>
</dbReference>
<dbReference type="EMBL" id="JAYWVC010000140">
    <property type="protein sequence ID" value="MED7826145.1"/>
    <property type="molecule type" value="Genomic_DNA"/>
</dbReference>
<evidence type="ECO:0000313" key="3">
    <source>
        <dbReference type="Proteomes" id="UP001333996"/>
    </source>
</evidence>
<proteinExistence type="predicted"/>